<evidence type="ECO:0000256" key="2">
    <source>
        <dbReference type="SAM" id="Phobius"/>
    </source>
</evidence>
<sequence>MLTSACTHAEPLKTMEMTSSLFGCNVNGIILSLDAVVTFRKKKKKKKKRKKKKKKKEKKEEEEEEKKKKKKAC</sequence>
<protein>
    <submittedName>
        <fullName evidence="3">Uncharacterized protein</fullName>
    </submittedName>
</protein>
<dbReference type="AlphaFoldDB" id="A0A835UQY7"/>
<proteinExistence type="predicted"/>
<organism evidence="3 4">
    <name type="scientific">Vanilla planifolia</name>
    <name type="common">Vanilla</name>
    <dbReference type="NCBI Taxonomy" id="51239"/>
    <lineage>
        <taxon>Eukaryota</taxon>
        <taxon>Viridiplantae</taxon>
        <taxon>Streptophyta</taxon>
        <taxon>Embryophyta</taxon>
        <taxon>Tracheophyta</taxon>
        <taxon>Spermatophyta</taxon>
        <taxon>Magnoliopsida</taxon>
        <taxon>Liliopsida</taxon>
        <taxon>Asparagales</taxon>
        <taxon>Orchidaceae</taxon>
        <taxon>Vanilloideae</taxon>
        <taxon>Vanilleae</taxon>
        <taxon>Vanilla</taxon>
    </lineage>
</organism>
<evidence type="ECO:0000313" key="4">
    <source>
        <dbReference type="Proteomes" id="UP000636800"/>
    </source>
</evidence>
<feature type="transmembrane region" description="Helical" evidence="2">
    <location>
        <begin position="20"/>
        <end position="39"/>
    </location>
</feature>
<reference evidence="3 4" key="1">
    <citation type="journal article" date="2020" name="Nat. Food">
        <title>A phased Vanilla planifolia genome enables genetic improvement of flavour and production.</title>
        <authorList>
            <person name="Hasing T."/>
            <person name="Tang H."/>
            <person name="Brym M."/>
            <person name="Khazi F."/>
            <person name="Huang T."/>
            <person name="Chambers A.H."/>
        </authorList>
    </citation>
    <scope>NUCLEOTIDE SEQUENCE [LARGE SCALE GENOMIC DNA]</scope>
    <source>
        <tissue evidence="3">Leaf</tissue>
    </source>
</reference>
<gene>
    <name evidence="3" type="ORF">HPP92_016120</name>
</gene>
<evidence type="ECO:0000256" key="1">
    <source>
        <dbReference type="SAM" id="MobiDB-lite"/>
    </source>
</evidence>
<name>A0A835UQY7_VANPL</name>
<feature type="region of interest" description="Disordered" evidence="1">
    <location>
        <begin position="41"/>
        <end position="73"/>
    </location>
</feature>
<keyword evidence="2" id="KW-0812">Transmembrane</keyword>
<evidence type="ECO:0000313" key="3">
    <source>
        <dbReference type="EMBL" id="KAG0469420.1"/>
    </source>
</evidence>
<feature type="compositionally biased region" description="Basic residues" evidence="1">
    <location>
        <begin position="41"/>
        <end position="57"/>
    </location>
</feature>
<keyword evidence="4" id="KW-1185">Reference proteome</keyword>
<dbReference type="OrthoDB" id="1054248at2759"/>
<accession>A0A835UQY7</accession>
<keyword evidence="2" id="KW-1133">Transmembrane helix</keyword>
<dbReference type="EMBL" id="JADCNL010000008">
    <property type="protein sequence ID" value="KAG0469420.1"/>
    <property type="molecule type" value="Genomic_DNA"/>
</dbReference>
<dbReference type="Proteomes" id="UP000636800">
    <property type="component" value="Unassembled WGS sequence"/>
</dbReference>
<keyword evidence="2" id="KW-0472">Membrane</keyword>
<comment type="caution">
    <text evidence="3">The sequence shown here is derived from an EMBL/GenBank/DDBJ whole genome shotgun (WGS) entry which is preliminary data.</text>
</comment>